<organism evidence="3 4">
    <name type="scientific">Archangium gephyra</name>
    <dbReference type="NCBI Taxonomy" id="48"/>
    <lineage>
        <taxon>Bacteria</taxon>
        <taxon>Pseudomonadati</taxon>
        <taxon>Myxococcota</taxon>
        <taxon>Myxococcia</taxon>
        <taxon>Myxococcales</taxon>
        <taxon>Cystobacterineae</taxon>
        <taxon>Archangiaceae</taxon>
        <taxon>Archangium</taxon>
    </lineage>
</organism>
<proteinExistence type="predicted"/>
<evidence type="ECO:0000256" key="1">
    <source>
        <dbReference type="SAM" id="MobiDB-lite"/>
    </source>
</evidence>
<feature type="chain" id="PRO_5016027177" description="Outer membrane protein beta-barrel domain-containing protein" evidence="2">
    <location>
        <begin position="22"/>
        <end position="279"/>
    </location>
</feature>
<evidence type="ECO:0008006" key="5">
    <source>
        <dbReference type="Google" id="ProtNLM"/>
    </source>
</evidence>
<dbReference type="EMBL" id="QFQP01000050">
    <property type="protein sequence ID" value="PZR04934.1"/>
    <property type="molecule type" value="Genomic_DNA"/>
</dbReference>
<keyword evidence="2" id="KW-0732">Signal</keyword>
<feature type="region of interest" description="Disordered" evidence="1">
    <location>
        <begin position="22"/>
        <end position="59"/>
    </location>
</feature>
<accession>A0A2W5UNR2</accession>
<evidence type="ECO:0000313" key="4">
    <source>
        <dbReference type="Proteomes" id="UP000249061"/>
    </source>
</evidence>
<reference evidence="3 4" key="1">
    <citation type="submission" date="2017-08" db="EMBL/GenBank/DDBJ databases">
        <title>Infants hospitalized years apart are colonized by the same room-sourced microbial strains.</title>
        <authorList>
            <person name="Brooks B."/>
            <person name="Olm M.R."/>
            <person name="Firek B.A."/>
            <person name="Baker R."/>
            <person name="Thomas B.C."/>
            <person name="Morowitz M.J."/>
            <person name="Banfield J.F."/>
        </authorList>
    </citation>
    <scope>NUCLEOTIDE SEQUENCE [LARGE SCALE GENOMIC DNA]</scope>
    <source>
        <strain evidence="3">S2_003_000_R2_14</strain>
    </source>
</reference>
<comment type="caution">
    <text evidence="3">The sequence shown here is derived from an EMBL/GenBank/DDBJ whole genome shotgun (WGS) entry which is preliminary data.</text>
</comment>
<feature type="signal peptide" evidence="2">
    <location>
        <begin position="1"/>
        <end position="21"/>
    </location>
</feature>
<dbReference type="Proteomes" id="UP000249061">
    <property type="component" value="Unassembled WGS sequence"/>
</dbReference>
<gene>
    <name evidence="3" type="ORF">DI536_33300</name>
</gene>
<name>A0A2W5UNR2_9BACT</name>
<evidence type="ECO:0000313" key="3">
    <source>
        <dbReference type="EMBL" id="PZR04934.1"/>
    </source>
</evidence>
<protein>
    <recommendedName>
        <fullName evidence="5">Outer membrane protein beta-barrel domain-containing protein</fullName>
    </recommendedName>
</protein>
<feature type="compositionally biased region" description="Pro residues" evidence="1">
    <location>
        <begin position="38"/>
        <end position="53"/>
    </location>
</feature>
<evidence type="ECO:0000256" key="2">
    <source>
        <dbReference type="SAM" id="SignalP"/>
    </source>
</evidence>
<sequence>MKRLVTSAVFVGALLSGAALAQSPDEDWGAPPSAQPVTPAPEPAPLPPAPEPVSAPAYAPQPLSVRPEVLARVRPRQERNERSVWGATPLGGGNRGQSVMMGFPLIDVRALFGLGERVDIGLGFDSYFFMMNQPKGIVRVNLVHTQSVALSAQLEGGYAFFVQRATLESRGARWLTGRRNVNINPSLVLSIQGPAPRAPRVFFAAHYLLALDFEGYASSPLGGIPPAVIFGHNGGIRGGAELPLSARTSFLFMFGLDVHGRDIDSVVMPSGGLGLVTSL</sequence>
<dbReference type="AlphaFoldDB" id="A0A2W5UNR2"/>